<evidence type="ECO:0000313" key="1">
    <source>
        <dbReference type="EMBL" id="GBN47660.1"/>
    </source>
</evidence>
<proteinExistence type="predicted"/>
<name>A0A4Y2PB17_ARAVE</name>
<comment type="caution">
    <text evidence="1">The sequence shown here is derived from an EMBL/GenBank/DDBJ whole genome shotgun (WGS) entry which is preliminary data.</text>
</comment>
<reference evidence="1 2" key="1">
    <citation type="journal article" date="2019" name="Sci. Rep.">
        <title>Orb-weaving spider Araneus ventricosus genome elucidates the spidroin gene catalogue.</title>
        <authorList>
            <person name="Kono N."/>
            <person name="Nakamura H."/>
            <person name="Ohtoshi R."/>
            <person name="Moran D.A.P."/>
            <person name="Shinohara A."/>
            <person name="Yoshida Y."/>
            <person name="Fujiwara M."/>
            <person name="Mori M."/>
            <person name="Tomita M."/>
            <person name="Arakawa K."/>
        </authorList>
    </citation>
    <scope>NUCLEOTIDE SEQUENCE [LARGE SCALE GENOMIC DNA]</scope>
</reference>
<keyword evidence="2" id="KW-1185">Reference proteome</keyword>
<gene>
    <name evidence="1" type="ORF">AVEN_240920_1</name>
</gene>
<dbReference type="Proteomes" id="UP000499080">
    <property type="component" value="Unassembled WGS sequence"/>
</dbReference>
<sequence>MDEKGFSKGQIFYPSYRKYDCPAQKENDPGYSNTDLEAIQKIKEKLMKESSQDALEETYDRDPDTWSAEDILVDVLSLILQNDNNFDVSGGSSV</sequence>
<accession>A0A4Y2PB17</accession>
<dbReference type="EMBL" id="BGPR01010714">
    <property type="protein sequence ID" value="GBN47660.1"/>
    <property type="molecule type" value="Genomic_DNA"/>
</dbReference>
<evidence type="ECO:0000313" key="2">
    <source>
        <dbReference type="Proteomes" id="UP000499080"/>
    </source>
</evidence>
<protein>
    <submittedName>
        <fullName evidence="1">Uncharacterized protein</fullName>
    </submittedName>
</protein>
<organism evidence="1 2">
    <name type="scientific">Araneus ventricosus</name>
    <name type="common">Orbweaver spider</name>
    <name type="synonym">Epeira ventricosa</name>
    <dbReference type="NCBI Taxonomy" id="182803"/>
    <lineage>
        <taxon>Eukaryota</taxon>
        <taxon>Metazoa</taxon>
        <taxon>Ecdysozoa</taxon>
        <taxon>Arthropoda</taxon>
        <taxon>Chelicerata</taxon>
        <taxon>Arachnida</taxon>
        <taxon>Araneae</taxon>
        <taxon>Araneomorphae</taxon>
        <taxon>Entelegynae</taxon>
        <taxon>Araneoidea</taxon>
        <taxon>Araneidae</taxon>
        <taxon>Araneus</taxon>
    </lineage>
</organism>
<dbReference type="AlphaFoldDB" id="A0A4Y2PB17"/>